<dbReference type="InterPro" id="IPR008756">
    <property type="entry name" value="Peptidase_M56"/>
</dbReference>
<feature type="transmembrane region" description="Helical" evidence="1">
    <location>
        <begin position="115"/>
        <end position="137"/>
    </location>
</feature>
<reference evidence="3 4" key="1">
    <citation type="submission" date="2018-11" db="EMBL/GenBank/DDBJ databases">
        <title>Rufibacter latericius sp. nov., isolated from water in Baiyang Lake.</title>
        <authorList>
            <person name="Yang Y."/>
        </authorList>
    </citation>
    <scope>NUCLEOTIDE SEQUENCE [LARGE SCALE GENOMIC DNA]</scope>
    <source>
        <strain evidence="3 4">R-22-1c-1</strain>
    </source>
</reference>
<accession>A0A3M9MZU9</accession>
<organism evidence="3 4">
    <name type="scientific">Rufibacter latericius</name>
    <dbReference type="NCBI Taxonomy" id="2487040"/>
    <lineage>
        <taxon>Bacteria</taxon>
        <taxon>Pseudomonadati</taxon>
        <taxon>Bacteroidota</taxon>
        <taxon>Cytophagia</taxon>
        <taxon>Cytophagales</taxon>
        <taxon>Hymenobacteraceae</taxon>
        <taxon>Rufibacter</taxon>
    </lineage>
</organism>
<comment type="caution">
    <text evidence="3">The sequence shown here is derived from an EMBL/GenBank/DDBJ whole genome shotgun (WGS) entry which is preliminary data.</text>
</comment>
<dbReference type="Pfam" id="PF05569">
    <property type="entry name" value="Peptidase_M56"/>
    <property type="match status" value="1"/>
</dbReference>
<proteinExistence type="predicted"/>
<dbReference type="Gene3D" id="3.30.2010.10">
    <property type="entry name" value="Metalloproteases ('zincins'), catalytic domain"/>
    <property type="match status" value="1"/>
</dbReference>
<dbReference type="CDD" id="cd07341">
    <property type="entry name" value="M56_BlaR1_MecR1_like"/>
    <property type="match status" value="1"/>
</dbReference>
<feature type="domain" description="Peptidase M56" evidence="2">
    <location>
        <begin position="115"/>
        <end position="279"/>
    </location>
</feature>
<sequence>MPFLLAQLLSSDFIQALCWTLVHSLWQGLVLAIAAGLVVQLTRRSAPALRYNLLAGLFVLFLGASGGTFWYEWGLISPAGNGFSGSLEVSVLPEIGVNSSGFLRSGSTSLSLTQAFAEFCTAHASTIVLVWFLVFALKSLQILSGMHYVVRLRKEQTSPVSAFWLARITELSRRLQIGLPVSLLESGLVKVPAVIGFLKPLVLVPTGMLAQLPPEQVEAILLHELAHIRRRDYLVNLLQTMAEVLFFFNPGLLWLSARLRQERENCCDDLAIQALQSKTNFLQALVTFQEYNLSQFGLAPGFADKRTSLTDRVKRIIYQDNVPLQRSEKVFVGFCLVLVSGLLLGFARQNTSVLSEQLPQQALEILLPRKTSGNSPIVHVPQKSPVLVKPRQKLAGKPVAQKTQPVQTTPKELNVSGAAHKSSDGVIQRYDFERNGVVYEIERDSVDILALKINGEKVSAQEVQRYKNLMQNLLQQYEQGALKIVVNGIVPEVETEPTYLIPVGFIKNGTITTTQNGTEYVVKVKNHKTVQFLINEEIVADHQLPSHTSLIQALVKEAEADRVYAELSAKAAEQLRYPSVSPDAEMLPGSKFEPQEYHYTYLPKSRANQYQARTQTYQERTQQPPTI</sequence>
<dbReference type="OrthoDB" id="15218at2"/>
<evidence type="ECO:0000313" key="4">
    <source>
        <dbReference type="Proteomes" id="UP000272117"/>
    </source>
</evidence>
<keyword evidence="1" id="KW-0812">Transmembrane</keyword>
<feature type="transmembrane region" description="Helical" evidence="1">
    <location>
        <begin position="13"/>
        <end position="39"/>
    </location>
</feature>
<keyword evidence="1" id="KW-0472">Membrane</keyword>
<feature type="transmembrane region" description="Helical" evidence="1">
    <location>
        <begin position="233"/>
        <end position="255"/>
    </location>
</feature>
<dbReference type="PANTHER" id="PTHR34978">
    <property type="entry name" value="POSSIBLE SENSOR-TRANSDUCER PROTEIN BLAR"/>
    <property type="match status" value="1"/>
</dbReference>
<evidence type="ECO:0000313" key="3">
    <source>
        <dbReference type="EMBL" id="RNI31064.1"/>
    </source>
</evidence>
<dbReference type="InterPro" id="IPR052173">
    <property type="entry name" value="Beta-lactam_resp_regulator"/>
</dbReference>
<dbReference type="Proteomes" id="UP000272117">
    <property type="component" value="Unassembled WGS sequence"/>
</dbReference>
<evidence type="ECO:0000259" key="2">
    <source>
        <dbReference type="Pfam" id="PF05569"/>
    </source>
</evidence>
<dbReference type="RefSeq" id="WP_123124966.1">
    <property type="nucleotide sequence ID" value="NZ_RJJD01000001.1"/>
</dbReference>
<gene>
    <name evidence="3" type="ORF">EFB08_00555</name>
</gene>
<evidence type="ECO:0000256" key="1">
    <source>
        <dbReference type="SAM" id="Phobius"/>
    </source>
</evidence>
<keyword evidence="1" id="KW-1133">Transmembrane helix</keyword>
<protein>
    <submittedName>
        <fullName evidence="3">M56 family metallopeptidase</fullName>
    </submittedName>
</protein>
<dbReference type="AlphaFoldDB" id="A0A3M9MZU9"/>
<name>A0A3M9MZU9_9BACT</name>
<feature type="transmembrane region" description="Helical" evidence="1">
    <location>
        <begin position="51"/>
        <end position="71"/>
    </location>
</feature>
<keyword evidence="4" id="KW-1185">Reference proteome</keyword>
<dbReference type="EMBL" id="RJJD01000001">
    <property type="protein sequence ID" value="RNI31064.1"/>
    <property type="molecule type" value="Genomic_DNA"/>
</dbReference>
<dbReference type="PANTHER" id="PTHR34978:SF3">
    <property type="entry name" value="SLR0241 PROTEIN"/>
    <property type="match status" value="1"/>
</dbReference>